<organism evidence="1 2">
    <name type="scientific">Austropuccinia psidii MF-1</name>
    <dbReference type="NCBI Taxonomy" id="1389203"/>
    <lineage>
        <taxon>Eukaryota</taxon>
        <taxon>Fungi</taxon>
        <taxon>Dikarya</taxon>
        <taxon>Basidiomycota</taxon>
        <taxon>Pucciniomycotina</taxon>
        <taxon>Pucciniomycetes</taxon>
        <taxon>Pucciniales</taxon>
        <taxon>Sphaerophragmiaceae</taxon>
        <taxon>Austropuccinia</taxon>
    </lineage>
</organism>
<protein>
    <submittedName>
        <fullName evidence="1">Uncharacterized protein</fullName>
    </submittedName>
</protein>
<dbReference type="EMBL" id="AVOT02000914">
    <property type="protein sequence ID" value="MBW0464913.1"/>
    <property type="molecule type" value="Genomic_DNA"/>
</dbReference>
<name>A0A9Q3BGQ9_9BASI</name>
<comment type="caution">
    <text evidence="1">The sequence shown here is derived from an EMBL/GenBank/DDBJ whole genome shotgun (WGS) entry which is preliminary data.</text>
</comment>
<reference evidence="1" key="1">
    <citation type="submission" date="2021-03" db="EMBL/GenBank/DDBJ databases">
        <title>Draft genome sequence of rust myrtle Austropuccinia psidii MF-1, a brazilian biotype.</title>
        <authorList>
            <person name="Quecine M.C."/>
            <person name="Pachon D.M.R."/>
            <person name="Bonatelli M.L."/>
            <person name="Correr F.H."/>
            <person name="Franceschini L.M."/>
            <person name="Leite T.F."/>
            <person name="Margarido G.R.A."/>
            <person name="Almeida C.A."/>
            <person name="Ferrarezi J.A."/>
            <person name="Labate C.A."/>
        </authorList>
    </citation>
    <scope>NUCLEOTIDE SEQUENCE</scope>
    <source>
        <strain evidence="1">MF-1</strain>
    </source>
</reference>
<accession>A0A9Q3BGQ9</accession>
<evidence type="ECO:0000313" key="2">
    <source>
        <dbReference type="Proteomes" id="UP000765509"/>
    </source>
</evidence>
<proteinExistence type="predicted"/>
<sequence length="110" mass="12561">MFGFISLVLYNVIAPKPYVEPTTDPKTPLEPRWGQAEYLTSCLIKWKQSAIQLSIEVGGADNELLTNPQKKLEELMDKAIHLMIAYNMVRAHTKVKVYGIESETHKSERK</sequence>
<evidence type="ECO:0000313" key="1">
    <source>
        <dbReference type="EMBL" id="MBW0464913.1"/>
    </source>
</evidence>
<dbReference type="Proteomes" id="UP000765509">
    <property type="component" value="Unassembled WGS sequence"/>
</dbReference>
<gene>
    <name evidence="1" type="ORF">O181_004628</name>
</gene>
<keyword evidence="2" id="KW-1185">Reference proteome</keyword>
<dbReference type="AlphaFoldDB" id="A0A9Q3BGQ9"/>